<keyword evidence="1" id="KW-0472">Membrane</keyword>
<keyword evidence="1" id="KW-0812">Transmembrane</keyword>
<dbReference type="EMBL" id="CAFBLI010000038">
    <property type="protein sequence ID" value="CAB4865435.1"/>
    <property type="molecule type" value="Genomic_DNA"/>
</dbReference>
<organism evidence="2">
    <name type="scientific">freshwater metagenome</name>
    <dbReference type="NCBI Taxonomy" id="449393"/>
    <lineage>
        <taxon>unclassified sequences</taxon>
        <taxon>metagenomes</taxon>
        <taxon>ecological metagenomes</taxon>
    </lineage>
</organism>
<gene>
    <name evidence="2" type="ORF">UFOPK3306_00654</name>
</gene>
<feature type="transmembrane region" description="Helical" evidence="1">
    <location>
        <begin position="29"/>
        <end position="48"/>
    </location>
</feature>
<protein>
    <submittedName>
        <fullName evidence="2">Unannotated protein</fullName>
    </submittedName>
</protein>
<dbReference type="AlphaFoldDB" id="A0A6J7D8Y2"/>
<name>A0A6J7D8Y2_9ZZZZ</name>
<proteinExistence type="predicted"/>
<sequence>MKVTSKQNPKFARLIDKWFLKESGNVESALVLIPLLILFTGIIQLYCFQNTKSAMELVAEGVAASSISIQNTVAAQFAAQEYLKRPGLPKFVNSKLLEVIVKDEQVAGFIIRKVYLRDVNHSNLIQFLPRQVVTTIVIN</sequence>
<evidence type="ECO:0000313" key="2">
    <source>
        <dbReference type="EMBL" id="CAB4865435.1"/>
    </source>
</evidence>
<evidence type="ECO:0000256" key="1">
    <source>
        <dbReference type="SAM" id="Phobius"/>
    </source>
</evidence>
<reference evidence="2" key="1">
    <citation type="submission" date="2020-05" db="EMBL/GenBank/DDBJ databases">
        <authorList>
            <person name="Chiriac C."/>
            <person name="Salcher M."/>
            <person name="Ghai R."/>
            <person name="Kavagutti S V."/>
        </authorList>
    </citation>
    <scope>NUCLEOTIDE SEQUENCE</scope>
</reference>
<keyword evidence="1" id="KW-1133">Transmembrane helix</keyword>
<accession>A0A6J7D8Y2</accession>